<accession>A0A8K1D9U9</accession>
<feature type="domain" description="Core shell protein Gag P30" evidence="3">
    <location>
        <begin position="5"/>
        <end position="103"/>
    </location>
</feature>
<evidence type="ECO:0000313" key="5">
    <source>
        <dbReference type="Proteomes" id="UP000796761"/>
    </source>
</evidence>
<comment type="caution">
    <text evidence="4">The sequence shown here is derived from an EMBL/GenBank/DDBJ whole genome shotgun (WGS) entry which is preliminary data.</text>
</comment>
<dbReference type="Proteomes" id="UP000796761">
    <property type="component" value="Unassembled WGS sequence"/>
</dbReference>
<evidence type="ECO:0000259" key="3">
    <source>
        <dbReference type="Pfam" id="PF02093"/>
    </source>
</evidence>
<gene>
    <name evidence="4" type="ORF">HGM15179_018826</name>
</gene>
<sequence length="362" mass="41320">MIDLRNIIIQGIWEAVLRGQNISQVFGECQRKEESPSEWLDRLRKSLQVYSGTDPNSPIGEVLLKTQFVAKSREDIRRKLEKMENWQEKSLQELLKEAQKVYMRRDEENQKIQAKVLVAAVKEVQKQECYWDQDWAGAKKPVGYVSKLLDLVSRGWPTCLQAIVAVALLVEETKKSPGANPYQSLEGLREYWKEPEKVNMKWKGPDGIYWLIHSVVQGMQIAALPTDPELAGEKIGQFSKVSRNDRTGLEMAHSSRMDFYFTATQDLISILVEDPEDDQISTPKEESRKILGILGMSFILTRQNAFIMCPKILANPFGLQACLRNQQFSETPGKADESQMGTGSTRRKEGEGSDRNDDSFHY</sequence>
<name>A0A8K1D9U9_9PASS</name>
<evidence type="ECO:0000256" key="1">
    <source>
        <dbReference type="SAM" id="Coils"/>
    </source>
</evidence>
<feature type="coiled-coil region" evidence="1">
    <location>
        <begin position="69"/>
        <end position="111"/>
    </location>
</feature>
<dbReference type="Pfam" id="PF02093">
    <property type="entry name" value="Gag_p30"/>
    <property type="match status" value="1"/>
</dbReference>
<dbReference type="InterPro" id="IPR003036">
    <property type="entry name" value="Gag_P30"/>
</dbReference>
<keyword evidence="1" id="KW-0175">Coiled coil</keyword>
<reference evidence="4" key="1">
    <citation type="submission" date="2019-04" db="EMBL/GenBank/DDBJ databases">
        <title>Genome assembly of Zosterops borbonicus 15179.</title>
        <authorList>
            <person name="Leroy T."/>
            <person name="Anselmetti Y."/>
            <person name="Tilak M.-K."/>
            <person name="Nabholz B."/>
        </authorList>
    </citation>
    <scope>NUCLEOTIDE SEQUENCE</scope>
    <source>
        <strain evidence="4">HGM_15179</strain>
        <tissue evidence="4">Muscle</tissue>
    </source>
</reference>
<evidence type="ECO:0000256" key="2">
    <source>
        <dbReference type="SAM" id="MobiDB-lite"/>
    </source>
</evidence>
<protein>
    <recommendedName>
        <fullName evidence="3">Core shell protein Gag P30 domain-containing protein</fullName>
    </recommendedName>
</protein>
<proteinExistence type="predicted"/>
<dbReference type="InterPro" id="IPR050462">
    <property type="entry name" value="Retroviral_Gag-Pol_poly"/>
</dbReference>
<dbReference type="PANTHER" id="PTHR33166">
    <property type="entry name" value="GAG_P30 DOMAIN-CONTAINING PROTEIN"/>
    <property type="match status" value="1"/>
</dbReference>
<keyword evidence="5" id="KW-1185">Reference proteome</keyword>
<organism evidence="4 5">
    <name type="scientific">Zosterops borbonicus</name>
    <dbReference type="NCBI Taxonomy" id="364589"/>
    <lineage>
        <taxon>Eukaryota</taxon>
        <taxon>Metazoa</taxon>
        <taxon>Chordata</taxon>
        <taxon>Craniata</taxon>
        <taxon>Vertebrata</taxon>
        <taxon>Euteleostomi</taxon>
        <taxon>Archelosauria</taxon>
        <taxon>Archosauria</taxon>
        <taxon>Dinosauria</taxon>
        <taxon>Saurischia</taxon>
        <taxon>Theropoda</taxon>
        <taxon>Coelurosauria</taxon>
        <taxon>Aves</taxon>
        <taxon>Neognathae</taxon>
        <taxon>Neoaves</taxon>
        <taxon>Telluraves</taxon>
        <taxon>Australaves</taxon>
        <taxon>Passeriformes</taxon>
        <taxon>Sylvioidea</taxon>
        <taxon>Zosteropidae</taxon>
        <taxon>Zosterops</taxon>
    </lineage>
</organism>
<dbReference type="Gene3D" id="3.10.20.370">
    <property type="match status" value="1"/>
</dbReference>
<dbReference type="OrthoDB" id="9049599at2759"/>
<dbReference type="AlphaFoldDB" id="A0A8K1D9U9"/>
<feature type="region of interest" description="Disordered" evidence="2">
    <location>
        <begin position="329"/>
        <end position="362"/>
    </location>
</feature>
<dbReference type="GO" id="GO:0019068">
    <property type="term" value="P:virion assembly"/>
    <property type="evidence" value="ECO:0007669"/>
    <property type="project" value="InterPro"/>
</dbReference>
<dbReference type="EMBL" id="SWJQ01001404">
    <property type="protein sequence ID" value="TRZ08283.1"/>
    <property type="molecule type" value="Genomic_DNA"/>
</dbReference>
<feature type="compositionally biased region" description="Basic and acidic residues" evidence="2">
    <location>
        <begin position="346"/>
        <end position="362"/>
    </location>
</feature>
<evidence type="ECO:0000313" key="4">
    <source>
        <dbReference type="EMBL" id="TRZ08283.1"/>
    </source>
</evidence>